<organism evidence="1 2">
    <name type="scientific">Daphnia magna</name>
    <dbReference type="NCBI Taxonomy" id="35525"/>
    <lineage>
        <taxon>Eukaryota</taxon>
        <taxon>Metazoa</taxon>
        <taxon>Ecdysozoa</taxon>
        <taxon>Arthropoda</taxon>
        <taxon>Crustacea</taxon>
        <taxon>Branchiopoda</taxon>
        <taxon>Diplostraca</taxon>
        <taxon>Cladocera</taxon>
        <taxon>Anomopoda</taxon>
        <taxon>Daphniidae</taxon>
        <taxon>Daphnia</taxon>
    </lineage>
</organism>
<comment type="caution">
    <text evidence="1">The sequence shown here is derived from an EMBL/GenBank/DDBJ whole genome shotgun (WGS) entry which is preliminary data.</text>
</comment>
<accession>A0ABR0B0F7</accession>
<evidence type="ECO:0000313" key="1">
    <source>
        <dbReference type="EMBL" id="KAK4030861.1"/>
    </source>
</evidence>
<dbReference type="Proteomes" id="UP001234178">
    <property type="component" value="Unassembled WGS sequence"/>
</dbReference>
<evidence type="ECO:0000313" key="2">
    <source>
        <dbReference type="Proteomes" id="UP001234178"/>
    </source>
</evidence>
<reference evidence="1 2" key="1">
    <citation type="journal article" date="2023" name="Nucleic Acids Res.">
        <title>The hologenome of Daphnia magna reveals possible DNA methylation and microbiome-mediated evolution of the host genome.</title>
        <authorList>
            <person name="Chaturvedi A."/>
            <person name="Li X."/>
            <person name="Dhandapani V."/>
            <person name="Marshall H."/>
            <person name="Kissane S."/>
            <person name="Cuenca-Cambronero M."/>
            <person name="Asole G."/>
            <person name="Calvet F."/>
            <person name="Ruiz-Romero M."/>
            <person name="Marangio P."/>
            <person name="Guigo R."/>
            <person name="Rago D."/>
            <person name="Mirbahai L."/>
            <person name="Eastwood N."/>
            <person name="Colbourne J.K."/>
            <person name="Zhou J."/>
            <person name="Mallon E."/>
            <person name="Orsini L."/>
        </authorList>
    </citation>
    <scope>NUCLEOTIDE SEQUENCE [LARGE SCALE GENOMIC DNA]</scope>
    <source>
        <strain evidence="1">LRV0_1</strain>
    </source>
</reference>
<sequence length="61" mass="6637">MGSCMGSEEAPQLYLGYERESGDEPPCWLTTKKDLAAVCARSRPMIHHLAPALLNSAPAYT</sequence>
<proteinExistence type="predicted"/>
<name>A0ABR0B0F7_9CRUS</name>
<gene>
    <name evidence="1" type="ORF">OUZ56_024248</name>
</gene>
<dbReference type="EMBL" id="JAOYFB010000039">
    <property type="protein sequence ID" value="KAK4030861.1"/>
    <property type="molecule type" value="Genomic_DNA"/>
</dbReference>
<keyword evidence="2" id="KW-1185">Reference proteome</keyword>
<protein>
    <submittedName>
        <fullName evidence="1">Uncharacterized protein</fullName>
    </submittedName>
</protein>